<organism evidence="2 3">
    <name type="scientific">Meloidogyne javanica</name>
    <name type="common">Root-knot nematode worm</name>
    <dbReference type="NCBI Taxonomy" id="6303"/>
    <lineage>
        <taxon>Eukaryota</taxon>
        <taxon>Metazoa</taxon>
        <taxon>Ecdysozoa</taxon>
        <taxon>Nematoda</taxon>
        <taxon>Chromadorea</taxon>
        <taxon>Rhabditida</taxon>
        <taxon>Tylenchina</taxon>
        <taxon>Tylenchomorpha</taxon>
        <taxon>Tylenchoidea</taxon>
        <taxon>Meloidogynidae</taxon>
        <taxon>Meloidogyninae</taxon>
        <taxon>Meloidogyne</taxon>
        <taxon>Meloidogyne incognita group</taxon>
    </lineage>
</organism>
<sequence length="443" mass="47423">MTSSEDKTMEEHSTERKRKMASQPSFDDEMDLDGFSELDKLDPVDSQQQSTQQSSHSVQSSAPSCSSTSNPVHNGPMLNGLTTASPSIGHPSSQPPPQQRLNSQHGPNSVGQVPQQQPSSAVSPMPPSMSAPSSQSSNISMAQQRLSAAQQQMRQPMPPGFDPNIGGQPSSSMPPGSYIQGQQIMAGPPPPHNQQQFSAFPQHPRQNMYGANSVRLAHGGALPQQTIRHGFPPNMSGSQQIMKDIVRQQNPHPGAVMSNVPTPPTQGRATTMIMNQNMVGHNSFDGGNHHQQQFQPMPGGGPHQRLPLSESNNGYIIQGGQMISTSSHQQMPSFMNAGQQQIGPQHRMPHPPGFGSNGHQIMSGPCGPVESSAMIGGGPMQQQIHSGPNSQPVMVNGNQAIQGGPRQPVCSVPPTQSQHGIISQVQGGIMVRENFLFFCFLDN</sequence>
<evidence type="ECO:0000313" key="2">
    <source>
        <dbReference type="Proteomes" id="UP000887561"/>
    </source>
</evidence>
<protein>
    <submittedName>
        <fullName evidence="3">Uncharacterized protein</fullName>
    </submittedName>
</protein>
<feature type="compositionally biased region" description="Acidic residues" evidence="1">
    <location>
        <begin position="26"/>
        <end position="36"/>
    </location>
</feature>
<feature type="compositionally biased region" description="Low complexity" evidence="1">
    <location>
        <begin position="106"/>
        <end position="123"/>
    </location>
</feature>
<feature type="compositionally biased region" description="Low complexity" evidence="1">
    <location>
        <begin position="130"/>
        <end position="155"/>
    </location>
</feature>
<dbReference type="WBParaSite" id="scaffold10223_cov273.g14598">
    <property type="protein sequence ID" value="scaffold10223_cov273.g14598"/>
    <property type="gene ID" value="scaffold10223_cov273.g14598"/>
</dbReference>
<keyword evidence="2" id="KW-1185">Reference proteome</keyword>
<evidence type="ECO:0000256" key="1">
    <source>
        <dbReference type="SAM" id="MobiDB-lite"/>
    </source>
</evidence>
<reference evidence="3" key="1">
    <citation type="submission" date="2022-11" db="UniProtKB">
        <authorList>
            <consortium name="WormBaseParasite"/>
        </authorList>
    </citation>
    <scope>IDENTIFICATION</scope>
</reference>
<accession>A0A915LE18</accession>
<feature type="compositionally biased region" description="Basic and acidic residues" evidence="1">
    <location>
        <begin position="1"/>
        <end position="14"/>
    </location>
</feature>
<proteinExistence type="predicted"/>
<evidence type="ECO:0000313" key="3">
    <source>
        <dbReference type="WBParaSite" id="scaffold10223_cov273.g14598"/>
    </source>
</evidence>
<dbReference type="Proteomes" id="UP000887561">
    <property type="component" value="Unplaced"/>
</dbReference>
<feature type="compositionally biased region" description="Polar residues" evidence="1">
    <location>
        <begin position="80"/>
        <end position="92"/>
    </location>
</feature>
<feature type="compositionally biased region" description="Low complexity" evidence="1">
    <location>
        <begin position="46"/>
        <end position="69"/>
    </location>
</feature>
<feature type="compositionally biased region" description="Low complexity" evidence="1">
    <location>
        <begin position="166"/>
        <end position="177"/>
    </location>
</feature>
<name>A0A915LE18_MELJA</name>
<dbReference type="AlphaFoldDB" id="A0A915LE18"/>
<feature type="region of interest" description="Disordered" evidence="1">
    <location>
        <begin position="1"/>
        <end position="182"/>
    </location>
</feature>